<dbReference type="GO" id="GO:0016831">
    <property type="term" value="F:carboxy-lyase activity"/>
    <property type="evidence" value="ECO:0007669"/>
    <property type="project" value="TreeGrafter"/>
</dbReference>
<dbReference type="SUPFAM" id="SSF52507">
    <property type="entry name" value="Homo-oligomeric flavin-containing Cys decarboxylases, HFCD"/>
    <property type="match status" value="1"/>
</dbReference>
<comment type="caution">
    <text evidence="7">Lacks conserved residue(s) required for the propagation of feature annotation.</text>
</comment>
<dbReference type="Proteomes" id="UP000254794">
    <property type="component" value="Unassembled WGS sequence"/>
</dbReference>
<keyword evidence="3 7" id="KW-0288">FMN</keyword>
<feature type="domain" description="Flavoprotein" evidence="8">
    <location>
        <begin position="3"/>
        <end position="172"/>
    </location>
</feature>
<keyword evidence="9" id="KW-0456">Lyase</keyword>
<dbReference type="EC" id="2.5.1.129" evidence="7"/>
<keyword evidence="4 7" id="KW-0808">Transferase</keyword>
<feature type="binding site" evidence="7">
    <location>
        <position position="169"/>
    </location>
    <ligand>
        <name>dimethylallyl phosphate</name>
        <dbReference type="ChEBI" id="CHEBI:88052"/>
    </ligand>
</feature>
<proteinExistence type="inferred from homology"/>
<reference evidence="9 10" key="1">
    <citation type="submission" date="2018-06" db="EMBL/GenBank/DDBJ databases">
        <authorList>
            <consortium name="Pathogen Informatics"/>
            <person name="Doyle S."/>
        </authorList>
    </citation>
    <scope>NUCLEOTIDE SEQUENCE [LARGE SCALE GENOMIC DNA]</scope>
    <source>
        <strain evidence="9 10">NCTC13316</strain>
    </source>
</reference>
<evidence type="ECO:0000313" key="10">
    <source>
        <dbReference type="Proteomes" id="UP000254794"/>
    </source>
</evidence>
<organism evidence="9 10">
    <name type="scientific">Legionella busanensis</name>
    <dbReference type="NCBI Taxonomy" id="190655"/>
    <lineage>
        <taxon>Bacteria</taxon>
        <taxon>Pseudomonadati</taxon>
        <taxon>Pseudomonadota</taxon>
        <taxon>Gammaproteobacteria</taxon>
        <taxon>Legionellales</taxon>
        <taxon>Legionellaceae</taxon>
        <taxon>Legionella</taxon>
    </lineage>
</organism>
<sequence>MTKRMIVGISGASGIIYGIRLLEILAKTDYETHLIVSKAAQQTRGYEVTISAQELIGLADKYYSNDDIAAAIASGSFKTNGMIIAPCSMHTLASIACGVTSNLLTRAADVILKERRKLVLMVRESPFHLGHIENMQKVTQMGAIIAPPTPAFYNQPQTIDDIINHSIGRVLDLFDIDVGLVKRWKENKL</sequence>
<evidence type="ECO:0000256" key="1">
    <source>
        <dbReference type="ARBA" id="ARBA00022602"/>
    </source>
</evidence>
<protein>
    <recommendedName>
        <fullName evidence="7">Flavin prenyltransferase UbiX</fullName>
        <ecNumber evidence="7">2.5.1.129</ecNumber>
    </recommendedName>
</protein>
<gene>
    <name evidence="7 9" type="primary">ubiX</name>
    <name evidence="9" type="ORF">NCTC13316_02504</name>
</gene>
<dbReference type="InterPro" id="IPR003382">
    <property type="entry name" value="Flavoprotein"/>
</dbReference>
<dbReference type="InterPro" id="IPR036551">
    <property type="entry name" value="Flavin_trans-like"/>
</dbReference>
<evidence type="ECO:0000256" key="5">
    <source>
        <dbReference type="ARBA" id="ARBA00050612"/>
    </source>
</evidence>
<comment type="catalytic activity">
    <reaction evidence="5 7">
        <text>dimethylallyl phosphate + FMNH2 = prenylated FMNH2 + phosphate</text>
        <dbReference type="Rhea" id="RHEA:37743"/>
        <dbReference type="ChEBI" id="CHEBI:43474"/>
        <dbReference type="ChEBI" id="CHEBI:57618"/>
        <dbReference type="ChEBI" id="CHEBI:87467"/>
        <dbReference type="ChEBI" id="CHEBI:88052"/>
        <dbReference type="EC" id="2.5.1.129"/>
    </reaction>
</comment>
<dbReference type="Pfam" id="PF02441">
    <property type="entry name" value="Flavoprotein"/>
    <property type="match status" value="1"/>
</dbReference>
<evidence type="ECO:0000256" key="2">
    <source>
        <dbReference type="ARBA" id="ARBA00022630"/>
    </source>
</evidence>
<feature type="binding site" evidence="7">
    <location>
        <position position="37"/>
    </location>
    <ligand>
        <name>FMN</name>
        <dbReference type="ChEBI" id="CHEBI:58210"/>
    </ligand>
</feature>
<comment type="similarity">
    <text evidence="6 7">Belongs to the UbiX/PAD1 family.</text>
</comment>
<comment type="function">
    <text evidence="7">Flavin prenyltransferase that catalyzes the synthesis of the prenylated FMN cofactor (prenyl-FMN) for 4-hydroxy-3-polyprenylbenzoic acid decarboxylase UbiD. The prenyltransferase is metal-independent and links a dimethylallyl moiety from dimethylallyl monophosphate (DMAP) to the flavin N5 and C6 atoms of FMN.</text>
</comment>
<dbReference type="HAMAP" id="MF_01984">
    <property type="entry name" value="ubiX_pad"/>
    <property type="match status" value="1"/>
</dbReference>
<evidence type="ECO:0000256" key="4">
    <source>
        <dbReference type="ARBA" id="ARBA00022679"/>
    </source>
</evidence>
<keyword evidence="1 7" id="KW-0637">Prenyltransferase</keyword>
<dbReference type="EMBL" id="UGOD01000001">
    <property type="protein sequence ID" value="STX52391.1"/>
    <property type="molecule type" value="Genomic_DNA"/>
</dbReference>
<feature type="binding site" evidence="7">
    <location>
        <begin position="88"/>
        <end position="91"/>
    </location>
    <ligand>
        <name>FMN</name>
        <dbReference type="ChEBI" id="CHEBI:58210"/>
    </ligand>
</feature>
<dbReference type="GO" id="GO:0106141">
    <property type="term" value="F:flavin prenyltransferase activity"/>
    <property type="evidence" value="ECO:0007669"/>
    <property type="project" value="UniProtKB-EC"/>
</dbReference>
<feature type="binding site" evidence="7">
    <location>
        <position position="123"/>
    </location>
    <ligand>
        <name>FMN</name>
        <dbReference type="ChEBI" id="CHEBI:58210"/>
    </ligand>
</feature>
<dbReference type="PANTHER" id="PTHR43374">
    <property type="entry name" value="FLAVIN PRENYLTRANSFERASE"/>
    <property type="match status" value="1"/>
</dbReference>
<dbReference type="OrthoDB" id="9781577at2"/>
<feature type="binding site" evidence="7">
    <location>
        <position position="153"/>
    </location>
    <ligand>
        <name>dimethylallyl phosphate</name>
        <dbReference type="ChEBI" id="CHEBI:88052"/>
    </ligand>
</feature>
<dbReference type="RefSeq" id="WP_115331954.1">
    <property type="nucleotide sequence ID" value="NZ_CAAAHP010000006.1"/>
</dbReference>
<dbReference type="PANTHER" id="PTHR43374:SF1">
    <property type="entry name" value="FLAVIN PRENYLTRANSFERASE PAD1, MITOCHONDRIAL"/>
    <property type="match status" value="1"/>
</dbReference>
<feature type="binding site" evidence="7">
    <location>
        <begin position="11"/>
        <end position="13"/>
    </location>
    <ligand>
        <name>FMN</name>
        <dbReference type="ChEBI" id="CHEBI:58210"/>
    </ligand>
</feature>
<dbReference type="InterPro" id="IPR004507">
    <property type="entry name" value="UbiX-like"/>
</dbReference>
<evidence type="ECO:0000259" key="8">
    <source>
        <dbReference type="Pfam" id="PF02441"/>
    </source>
</evidence>
<dbReference type="Gene3D" id="3.40.50.1950">
    <property type="entry name" value="Flavin prenyltransferase-like"/>
    <property type="match status" value="1"/>
</dbReference>
<dbReference type="NCBIfam" id="TIGR00421">
    <property type="entry name" value="ubiX_pad"/>
    <property type="match status" value="1"/>
</dbReference>
<keyword evidence="2 7" id="KW-0285">Flavoprotein</keyword>
<evidence type="ECO:0000256" key="7">
    <source>
        <dbReference type="HAMAP-Rule" id="MF_01984"/>
    </source>
</evidence>
<evidence type="ECO:0000256" key="6">
    <source>
        <dbReference type="ARBA" id="ARBA00060793"/>
    </source>
</evidence>
<dbReference type="FunFam" id="3.40.50.1950:FF:000001">
    <property type="entry name" value="Flavin prenyltransferase UbiX"/>
    <property type="match status" value="1"/>
</dbReference>
<accession>A0A378JNV1</accession>
<dbReference type="AlphaFoldDB" id="A0A378JNV1"/>
<evidence type="ECO:0000313" key="9">
    <source>
        <dbReference type="EMBL" id="STX52391.1"/>
    </source>
</evidence>
<evidence type="ECO:0000256" key="3">
    <source>
        <dbReference type="ARBA" id="ARBA00022643"/>
    </source>
</evidence>
<dbReference type="NCBIfam" id="NF004685">
    <property type="entry name" value="PRK06029.1"/>
    <property type="match status" value="1"/>
</dbReference>
<keyword evidence="10" id="KW-1185">Reference proteome</keyword>
<name>A0A378JNV1_9GAMM</name>